<comment type="caution">
    <text evidence="1">The sequence shown here is derived from an EMBL/GenBank/DDBJ whole genome shotgun (WGS) entry which is preliminary data.</text>
</comment>
<dbReference type="EMBL" id="MLYO01000018">
    <property type="protein sequence ID" value="OIK05710.1"/>
    <property type="molecule type" value="Genomic_DNA"/>
</dbReference>
<evidence type="ECO:0000313" key="2">
    <source>
        <dbReference type="Proteomes" id="UP000179642"/>
    </source>
</evidence>
<gene>
    <name evidence="1" type="ORF">BIV23_10260</name>
</gene>
<evidence type="ECO:0000313" key="1">
    <source>
        <dbReference type="EMBL" id="OIK05710.1"/>
    </source>
</evidence>
<proteinExistence type="predicted"/>
<reference evidence="1 2" key="1">
    <citation type="submission" date="2016-10" db="EMBL/GenBank/DDBJ databases">
        <title>Genome sequence of Streptomyces sp. MUSC 1.</title>
        <authorList>
            <person name="Lee L.-H."/>
            <person name="Ser H.-L."/>
            <person name="Law J.W.-F."/>
        </authorList>
    </citation>
    <scope>NUCLEOTIDE SEQUENCE [LARGE SCALE GENOMIC DNA]</scope>
    <source>
        <strain evidence="1 2">MUSC 1</strain>
    </source>
</reference>
<dbReference type="AlphaFoldDB" id="A0A1S2QHS7"/>
<name>A0A1S2QHS7_9ACTN</name>
<dbReference type="RefSeq" id="WP_071380490.1">
    <property type="nucleotide sequence ID" value="NZ_MLYO01000018.1"/>
</dbReference>
<dbReference type="OrthoDB" id="4303187at2"/>
<sequence>MSSPDAEAWAEALAMYEERYSYVLVGPRAHGNWVRDVAALMRREVADPRSWKWVDVDEGEEERLDDPVFPFVLPPAEEGPEEEWRDRLLTVPRVSVKRLLVMLATTWLNVPREIIYNDFERRRPELERKAGVILSRFPEETVFYTNSGVPGSDNQSRSDVPDFYGAITGCAPVSQYDWDLGLVAVSSAEVGLFWSFDAT</sequence>
<keyword evidence="2" id="KW-1185">Reference proteome</keyword>
<accession>A0A1S2QHS7</accession>
<protein>
    <submittedName>
        <fullName evidence="1">Uncharacterized protein</fullName>
    </submittedName>
</protein>
<organism evidence="1 2">
    <name type="scientific">Streptomyces monashensis</name>
    <dbReference type="NCBI Taxonomy" id="1678012"/>
    <lineage>
        <taxon>Bacteria</taxon>
        <taxon>Bacillati</taxon>
        <taxon>Actinomycetota</taxon>
        <taxon>Actinomycetes</taxon>
        <taxon>Kitasatosporales</taxon>
        <taxon>Streptomycetaceae</taxon>
        <taxon>Streptomyces</taxon>
    </lineage>
</organism>
<dbReference type="Proteomes" id="UP000179642">
    <property type="component" value="Unassembled WGS sequence"/>
</dbReference>